<dbReference type="Gene3D" id="2.40.50.140">
    <property type="entry name" value="Nucleic acid-binding proteins"/>
    <property type="match status" value="2"/>
</dbReference>
<dbReference type="PROSITE" id="PS50126">
    <property type="entry name" value="S1"/>
    <property type="match status" value="1"/>
</dbReference>
<dbReference type="InterPro" id="IPR036388">
    <property type="entry name" value="WH-like_DNA-bd_sf"/>
</dbReference>
<keyword evidence="4" id="KW-1185">Reference proteome</keyword>
<dbReference type="PANTHER" id="PTHR37296">
    <property type="entry name" value="CONSERVED VIRULENCE FACTOR B"/>
    <property type="match status" value="1"/>
</dbReference>
<evidence type="ECO:0000256" key="1">
    <source>
        <dbReference type="PIRNR" id="PIRNR012524"/>
    </source>
</evidence>
<dbReference type="AlphaFoldDB" id="A0A6M0H4H0"/>
<feature type="domain" description="S1 motif" evidence="2">
    <location>
        <begin position="148"/>
        <end position="209"/>
    </location>
</feature>
<evidence type="ECO:0000313" key="4">
    <source>
        <dbReference type="Proteomes" id="UP000481872"/>
    </source>
</evidence>
<evidence type="ECO:0000313" key="3">
    <source>
        <dbReference type="EMBL" id="NEU05417.1"/>
    </source>
</evidence>
<dbReference type="InterPro" id="IPR012340">
    <property type="entry name" value="NA-bd_OB-fold"/>
</dbReference>
<proteinExistence type="inferred from homology"/>
<dbReference type="RefSeq" id="WP_061995717.1">
    <property type="nucleotide sequence ID" value="NZ_JAAGPU010000020.1"/>
</dbReference>
<dbReference type="PIRSF" id="PIRSF012524">
    <property type="entry name" value="YitL_S1"/>
    <property type="match status" value="1"/>
</dbReference>
<dbReference type="GO" id="GO:0003677">
    <property type="term" value="F:DNA binding"/>
    <property type="evidence" value="ECO:0007669"/>
    <property type="project" value="UniProtKB-KW"/>
</dbReference>
<accession>A0A6M0H4H0</accession>
<dbReference type="SMART" id="SM00316">
    <property type="entry name" value="S1"/>
    <property type="match status" value="3"/>
</dbReference>
<organism evidence="3 4">
    <name type="scientific">Clostridium senegalense</name>
    <dbReference type="NCBI Taxonomy" id="1465809"/>
    <lineage>
        <taxon>Bacteria</taxon>
        <taxon>Bacillati</taxon>
        <taxon>Bacillota</taxon>
        <taxon>Clostridia</taxon>
        <taxon>Eubacteriales</taxon>
        <taxon>Clostridiaceae</taxon>
        <taxon>Clostridium</taxon>
    </lineage>
</organism>
<dbReference type="Proteomes" id="UP000481872">
    <property type="component" value="Unassembled WGS sequence"/>
</dbReference>
<sequence length="279" mass="31935">MIKIGEINNLKVVRRSEFGYYLDGTTGNSSDDILLPNKSALRNDIRIGDELEVFIYRDSLDRIIGTMKEPLATVGEIAYLEVVDESRIGSFINIGLERDVLVPFKEKKYNLEVGKKYLFALYVDKTNRLAATTKIDNYLHDTNAYEVGQEVEGTIYGFQTNNSAEIALENTYRGVILKNEYYNDLKIGDIVKGRVKKYYEDGKVGLSLRKERLEEKSDLETEIHEYLKENDGFIKLNDKSSPEDIEKIFKTSKNAFKRALGGLMKKKLITQDKEGTRLL</sequence>
<dbReference type="Pfam" id="PF13509">
    <property type="entry name" value="S1_2"/>
    <property type="match status" value="2"/>
</dbReference>
<dbReference type="InterPro" id="IPR014464">
    <property type="entry name" value="CvfB_fam"/>
</dbReference>
<evidence type="ECO:0000259" key="2">
    <source>
        <dbReference type="PROSITE" id="PS50126"/>
    </source>
</evidence>
<dbReference type="SUPFAM" id="SSF50249">
    <property type="entry name" value="Nucleic acid-binding proteins"/>
    <property type="match status" value="1"/>
</dbReference>
<dbReference type="InterPro" id="IPR003029">
    <property type="entry name" value="S1_domain"/>
</dbReference>
<dbReference type="PANTHER" id="PTHR37296:SF1">
    <property type="entry name" value="CONSERVED VIRULENCE FACTOR B"/>
    <property type="match status" value="1"/>
</dbReference>
<protein>
    <submittedName>
        <fullName evidence="3">DNA-binding protein</fullName>
    </submittedName>
</protein>
<keyword evidence="3" id="KW-0238">DNA-binding</keyword>
<comment type="similarity">
    <text evidence="1">Belongs to the CvfB family.</text>
</comment>
<dbReference type="Gene3D" id="1.10.10.10">
    <property type="entry name" value="Winged helix-like DNA-binding domain superfamily/Winged helix DNA-binding domain"/>
    <property type="match status" value="1"/>
</dbReference>
<comment type="caution">
    <text evidence="3">The sequence shown here is derived from an EMBL/GenBank/DDBJ whole genome shotgun (WGS) entry which is preliminary data.</text>
</comment>
<gene>
    <name evidence="3" type="ORF">G3M99_11230</name>
</gene>
<dbReference type="InterPro" id="IPR039566">
    <property type="entry name" value="CvfB_S1_st"/>
</dbReference>
<dbReference type="Pfam" id="PF17783">
    <property type="entry name" value="WHD_CvfB"/>
    <property type="match status" value="1"/>
</dbReference>
<dbReference type="EMBL" id="JAAGPU010000020">
    <property type="protein sequence ID" value="NEU05417.1"/>
    <property type="molecule type" value="Genomic_DNA"/>
</dbReference>
<reference evidence="3 4" key="1">
    <citation type="submission" date="2020-02" db="EMBL/GenBank/DDBJ databases">
        <title>Genome assembly of a novel Clostridium senegalense strain.</title>
        <authorList>
            <person name="Gupta T.B."/>
            <person name="Jauregui R."/>
            <person name="Maclean P."/>
            <person name="Nawarathana A."/>
            <person name="Brightwell G."/>
        </authorList>
    </citation>
    <scope>NUCLEOTIDE SEQUENCE [LARGE SCALE GENOMIC DNA]</scope>
    <source>
        <strain evidence="3 4">AGRFS4</strain>
    </source>
</reference>
<dbReference type="InterPro" id="IPR040764">
    <property type="entry name" value="CvfB_WH"/>
</dbReference>
<name>A0A6M0H4H0_9CLOT</name>